<feature type="region of interest" description="Disordered" evidence="1">
    <location>
        <begin position="128"/>
        <end position="152"/>
    </location>
</feature>
<evidence type="ECO:0000313" key="3">
    <source>
        <dbReference type="EMBL" id="AMY10736.1"/>
    </source>
</evidence>
<dbReference type="GO" id="GO:0019875">
    <property type="term" value="F:6-aminohexanoate-dimer hydrolase activity"/>
    <property type="evidence" value="ECO:0007669"/>
    <property type="project" value="UniProtKB-EC"/>
</dbReference>
<sequence length="152" mass="16494">MTSLNVVGVLVISDGRIVLERYARGHTAETRWESWSAAKSVTSMLFGAAIRDGRIATLDDEVGKYVPSLAGTSYDGVTLRHLLQMSSGVAWNGNMSDPKSDVAQLPRLNREGFSQAGLALGTLMAIAERSGDRREPPGRPAPPAGRFRTYRF</sequence>
<dbReference type="InterPro" id="IPR050789">
    <property type="entry name" value="Diverse_Enzym_Activities"/>
</dbReference>
<organism evidence="3 4">
    <name type="scientific">Luteitalea pratensis</name>
    <dbReference type="NCBI Taxonomy" id="1855912"/>
    <lineage>
        <taxon>Bacteria</taxon>
        <taxon>Pseudomonadati</taxon>
        <taxon>Acidobacteriota</taxon>
        <taxon>Vicinamibacteria</taxon>
        <taxon>Vicinamibacterales</taxon>
        <taxon>Vicinamibacteraceae</taxon>
        <taxon>Luteitalea</taxon>
    </lineage>
</organism>
<keyword evidence="3" id="KW-0378">Hydrolase</keyword>
<proteinExistence type="predicted"/>
<reference evidence="4" key="2">
    <citation type="submission" date="2016-04" db="EMBL/GenBank/DDBJ databases">
        <title>First Complete Genome Sequence of a Subdivision 6 Acidobacterium.</title>
        <authorList>
            <person name="Huang S."/>
            <person name="Vieira S."/>
            <person name="Bunk B."/>
            <person name="Riedel T."/>
            <person name="Sproeer C."/>
            <person name="Overmann J."/>
        </authorList>
    </citation>
    <scope>NUCLEOTIDE SEQUENCE [LARGE SCALE GENOMIC DNA]</scope>
    <source>
        <strain evidence="4">DSM 100886 HEG_-6_39</strain>
    </source>
</reference>
<gene>
    <name evidence="3" type="primary">nylB'</name>
    <name evidence="3" type="ORF">LuPra_03975</name>
</gene>
<evidence type="ECO:0000259" key="2">
    <source>
        <dbReference type="Pfam" id="PF00144"/>
    </source>
</evidence>
<feature type="domain" description="Beta-lactamase-related" evidence="2">
    <location>
        <begin position="7"/>
        <end position="102"/>
    </location>
</feature>
<name>A0A143PQU0_LUTPR</name>
<dbReference type="AlphaFoldDB" id="A0A143PQU0"/>
<dbReference type="OrthoDB" id="9773047at2"/>
<evidence type="ECO:0000313" key="4">
    <source>
        <dbReference type="Proteomes" id="UP000076079"/>
    </source>
</evidence>
<reference evidence="3 4" key="1">
    <citation type="journal article" date="2016" name="Genome Announc.">
        <title>First Complete Genome Sequence of a Subdivision 6 Acidobacterium Strain.</title>
        <authorList>
            <person name="Huang S."/>
            <person name="Vieira S."/>
            <person name="Bunk B."/>
            <person name="Riedel T."/>
            <person name="Sproer C."/>
            <person name="Overmann J."/>
        </authorList>
    </citation>
    <scope>NUCLEOTIDE SEQUENCE [LARGE SCALE GENOMIC DNA]</scope>
    <source>
        <strain evidence="4">DSM 100886 HEG_-6_39</strain>
    </source>
</reference>
<accession>A0A143PQU0</accession>
<keyword evidence="4" id="KW-1185">Reference proteome</keyword>
<dbReference type="PANTHER" id="PTHR43283">
    <property type="entry name" value="BETA-LACTAMASE-RELATED"/>
    <property type="match status" value="1"/>
</dbReference>
<dbReference type="STRING" id="1855912.LuPra_03975"/>
<protein>
    <submittedName>
        <fullName evidence="3">6-aminohexanoate-dimer hydrolase</fullName>
        <ecNumber evidence="3">3.5.1.46</ecNumber>
    </submittedName>
</protein>
<dbReference type="SUPFAM" id="SSF56601">
    <property type="entry name" value="beta-lactamase/transpeptidase-like"/>
    <property type="match status" value="1"/>
</dbReference>
<dbReference type="InterPro" id="IPR001466">
    <property type="entry name" value="Beta-lactam-related"/>
</dbReference>
<evidence type="ECO:0000256" key="1">
    <source>
        <dbReference type="SAM" id="MobiDB-lite"/>
    </source>
</evidence>
<dbReference type="InterPro" id="IPR012338">
    <property type="entry name" value="Beta-lactam/transpept-like"/>
</dbReference>
<dbReference type="KEGG" id="abac:LuPra_03975"/>
<dbReference type="Gene3D" id="3.40.710.10">
    <property type="entry name" value="DD-peptidase/beta-lactamase superfamily"/>
    <property type="match status" value="1"/>
</dbReference>
<dbReference type="Pfam" id="PF00144">
    <property type="entry name" value="Beta-lactamase"/>
    <property type="match status" value="1"/>
</dbReference>
<dbReference type="Proteomes" id="UP000076079">
    <property type="component" value="Chromosome"/>
</dbReference>
<dbReference type="EC" id="3.5.1.46" evidence="3"/>
<dbReference type="RefSeq" id="WP_110172347.1">
    <property type="nucleotide sequence ID" value="NZ_CP015136.1"/>
</dbReference>
<dbReference type="EMBL" id="CP015136">
    <property type="protein sequence ID" value="AMY10736.1"/>
    <property type="molecule type" value="Genomic_DNA"/>
</dbReference>
<dbReference type="PANTHER" id="PTHR43283:SF14">
    <property type="entry name" value="BLL8153 PROTEIN"/>
    <property type="match status" value="1"/>
</dbReference>